<dbReference type="InterPro" id="IPR008920">
    <property type="entry name" value="TF_FadR/GntR_C"/>
</dbReference>
<accession>A0A6N7X9U7</accession>
<proteinExistence type="predicted"/>
<sequence length="80" mass="9487">MFVGRCGNERLHQLFSQLNRHFIRHDYAQVSREEAQKLVGKANDEHRKIVELFEEGSADELSDFIRDVHWNPSNAKFTTW</sequence>
<evidence type="ECO:0000256" key="1">
    <source>
        <dbReference type="ARBA" id="ARBA00023015"/>
    </source>
</evidence>
<comment type="caution">
    <text evidence="5">The sequence shown here is derived from an EMBL/GenBank/DDBJ whole genome shotgun (WGS) entry which is preliminary data.</text>
</comment>
<protein>
    <submittedName>
        <fullName evidence="5">FCD domain-containing protein</fullName>
    </submittedName>
</protein>
<gene>
    <name evidence="5" type="ORF">FYJ68_04155</name>
</gene>
<dbReference type="Proteomes" id="UP000469325">
    <property type="component" value="Unassembled WGS sequence"/>
</dbReference>
<dbReference type="GO" id="GO:0003677">
    <property type="term" value="F:DNA binding"/>
    <property type="evidence" value="ECO:0007669"/>
    <property type="project" value="UniProtKB-KW"/>
</dbReference>
<keyword evidence="2" id="KW-0238">DNA-binding</keyword>
<dbReference type="AlphaFoldDB" id="A0A6N7X9U7"/>
<reference evidence="5 6" key="1">
    <citation type="submission" date="2019-08" db="EMBL/GenBank/DDBJ databases">
        <title>In-depth cultivation of the pig gut microbiome towards novel bacterial diversity and tailored functional studies.</title>
        <authorList>
            <person name="Wylensek D."/>
            <person name="Hitch T.C.A."/>
            <person name="Clavel T."/>
        </authorList>
    </citation>
    <scope>NUCLEOTIDE SEQUENCE [LARGE SCALE GENOMIC DNA]</scope>
    <source>
        <strain evidence="5 6">CA-Schmier-601-WT-1</strain>
    </source>
</reference>
<dbReference type="SUPFAM" id="SSF48008">
    <property type="entry name" value="GntR ligand-binding domain-like"/>
    <property type="match status" value="1"/>
</dbReference>
<dbReference type="RefSeq" id="WP_154434243.1">
    <property type="nucleotide sequence ID" value="NZ_VUNC01000002.1"/>
</dbReference>
<dbReference type="InterPro" id="IPR011711">
    <property type="entry name" value="GntR_C"/>
</dbReference>
<evidence type="ECO:0000313" key="5">
    <source>
        <dbReference type="EMBL" id="MST72302.1"/>
    </source>
</evidence>
<evidence type="ECO:0000259" key="4">
    <source>
        <dbReference type="Pfam" id="PF07729"/>
    </source>
</evidence>
<keyword evidence="1" id="KW-0805">Transcription regulation</keyword>
<dbReference type="Pfam" id="PF07729">
    <property type="entry name" value="FCD"/>
    <property type="match status" value="1"/>
</dbReference>
<keyword evidence="3" id="KW-0804">Transcription</keyword>
<keyword evidence="6" id="KW-1185">Reference proteome</keyword>
<evidence type="ECO:0000256" key="2">
    <source>
        <dbReference type="ARBA" id="ARBA00023125"/>
    </source>
</evidence>
<dbReference type="Gene3D" id="1.20.120.530">
    <property type="entry name" value="GntR ligand-binding domain-like"/>
    <property type="match status" value="1"/>
</dbReference>
<organism evidence="5 6">
    <name type="scientific">Olsenella porci</name>
    <dbReference type="NCBI Taxonomy" id="2652279"/>
    <lineage>
        <taxon>Bacteria</taxon>
        <taxon>Bacillati</taxon>
        <taxon>Actinomycetota</taxon>
        <taxon>Coriobacteriia</taxon>
        <taxon>Coriobacteriales</taxon>
        <taxon>Atopobiaceae</taxon>
        <taxon>Olsenella</taxon>
    </lineage>
</organism>
<name>A0A6N7X9U7_9ACTN</name>
<dbReference type="EMBL" id="VUNC01000002">
    <property type="protein sequence ID" value="MST72302.1"/>
    <property type="molecule type" value="Genomic_DNA"/>
</dbReference>
<evidence type="ECO:0000256" key="3">
    <source>
        <dbReference type="ARBA" id="ARBA00023163"/>
    </source>
</evidence>
<evidence type="ECO:0000313" key="6">
    <source>
        <dbReference type="Proteomes" id="UP000469325"/>
    </source>
</evidence>
<feature type="domain" description="GntR C-terminal" evidence="4">
    <location>
        <begin position="3"/>
        <end position="66"/>
    </location>
</feature>